<evidence type="ECO:0000256" key="1">
    <source>
        <dbReference type="ARBA" id="ARBA00001947"/>
    </source>
</evidence>
<dbReference type="PANTHER" id="PTHR12147:SF56">
    <property type="entry name" value="AMINOPEPTIDASE YDR415C-RELATED"/>
    <property type="match status" value="1"/>
</dbReference>
<dbReference type="OrthoDB" id="2214at2759"/>
<evidence type="ECO:0000256" key="4">
    <source>
        <dbReference type="ARBA" id="ARBA00022723"/>
    </source>
</evidence>
<dbReference type="GO" id="GO:0004177">
    <property type="term" value="F:aminopeptidase activity"/>
    <property type="evidence" value="ECO:0007669"/>
    <property type="project" value="UniProtKB-KW"/>
</dbReference>
<evidence type="ECO:0000256" key="7">
    <source>
        <dbReference type="ARBA" id="ARBA00022833"/>
    </source>
</evidence>
<dbReference type="InterPro" id="IPR007484">
    <property type="entry name" value="Peptidase_M28"/>
</dbReference>
<dbReference type="PROSITE" id="PS00018">
    <property type="entry name" value="EF_HAND_1"/>
    <property type="match status" value="1"/>
</dbReference>
<name>A0A5C3LA53_COPMA</name>
<evidence type="ECO:0000313" key="11">
    <source>
        <dbReference type="EMBL" id="TFK29717.1"/>
    </source>
</evidence>
<dbReference type="AlphaFoldDB" id="A0A5C3LA53"/>
<evidence type="ECO:0000256" key="3">
    <source>
        <dbReference type="ARBA" id="ARBA00022670"/>
    </source>
</evidence>
<evidence type="ECO:0000256" key="5">
    <source>
        <dbReference type="ARBA" id="ARBA00022729"/>
    </source>
</evidence>
<dbReference type="CDD" id="cd03879">
    <property type="entry name" value="M28_AAP"/>
    <property type="match status" value="1"/>
</dbReference>
<dbReference type="PROSITE" id="PS51257">
    <property type="entry name" value="PROKAR_LIPOPROTEIN"/>
    <property type="match status" value="1"/>
</dbReference>
<dbReference type="STRING" id="230819.A0A5C3LA53"/>
<keyword evidence="7 9" id="KW-0862">Zinc</keyword>
<feature type="signal peptide" evidence="9">
    <location>
        <begin position="1"/>
        <end position="19"/>
    </location>
</feature>
<evidence type="ECO:0000256" key="2">
    <source>
        <dbReference type="ARBA" id="ARBA00022438"/>
    </source>
</evidence>
<dbReference type="InterPro" id="IPR045175">
    <property type="entry name" value="M28_fam"/>
</dbReference>
<protein>
    <recommendedName>
        <fullName evidence="9">Peptide hydrolase</fullName>
        <ecNumber evidence="9">3.4.-.-</ecNumber>
    </recommendedName>
</protein>
<dbReference type="PANTHER" id="PTHR12147">
    <property type="entry name" value="METALLOPEPTIDASE M28 FAMILY MEMBER"/>
    <property type="match status" value="1"/>
</dbReference>
<evidence type="ECO:0000259" key="10">
    <source>
        <dbReference type="Pfam" id="PF04389"/>
    </source>
</evidence>
<keyword evidence="12" id="KW-1185">Reference proteome</keyword>
<reference evidence="11 12" key="1">
    <citation type="journal article" date="2019" name="Nat. Ecol. Evol.">
        <title>Megaphylogeny resolves global patterns of mushroom evolution.</title>
        <authorList>
            <person name="Varga T."/>
            <person name="Krizsan K."/>
            <person name="Foldi C."/>
            <person name="Dima B."/>
            <person name="Sanchez-Garcia M."/>
            <person name="Sanchez-Ramirez S."/>
            <person name="Szollosi G.J."/>
            <person name="Szarkandi J.G."/>
            <person name="Papp V."/>
            <person name="Albert L."/>
            <person name="Andreopoulos W."/>
            <person name="Angelini C."/>
            <person name="Antonin V."/>
            <person name="Barry K.W."/>
            <person name="Bougher N.L."/>
            <person name="Buchanan P."/>
            <person name="Buyck B."/>
            <person name="Bense V."/>
            <person name="Catcheside P."/>
            <person name="Chovatia M."/>
            <person name="Cooper J."/>
            <person name="Damon W."/>
            <person name="Desjardin D."/>
            <person name="Finy P."/>
            <person name="Geml J."/>
            <person name="Haridas S."/>
            <person name="Hughes K."/>
            <person name="Justo A."/>
            <person name="Karasinski D."/>
            <person name="Kautmanova I."/>
            <person name="Kiss B."/>
            <person name="Kocsube S."/>
            <person name="Kotiranta H."/>
            <person name="LaButti K.M."/>
            <person name="Lechner B.E."/>
            <person name="Liimatainen K."/>
            <person name="Lipzen A."/>
            <person name="Lukacs Z."/>
            <person name="Mihaltcheva S."/>
            <person name="Morgado L.N."/>
            <person name="Niskanen T."/>
            <person name="Noordeloos M.E."/>
            <person name="Ohm R.A."/>
            <person name="Ortiz-Santana B."/>
            <person name="Ovrebo C."/>
            <person name="Racz N."/>
            <person name="Riley R."/>
            <person name="Savchenko A."/>
            <person name="Shiryaev A."/>
            <person name="Soop K."/>
            <person name="Spirin V."/>
            <person name="Szebenyi C."/>
            <person name="Tomsovsky M."/>
            <person name="Tulloss R.E."/>
            <person name="Uehling J."/>
            <person name="Grigoriev I.V."/>
            <person name="Vagvolgyi C."/>
            <person name="Papp T."/>
            <person name="Martin F.M."/>
            <person name="Miettinen O."/>
            <person name="Hibbett D.S."/>
            <person name="Nagy L.G."/>
        </authorList>
    </citation>
    <scope>NUCLEOTIDE SEQUENCE [LARGE SCALE GENOMIC DNA]</scope>
    <source>
        <strain evidence="11 12">CBS 121175</strain>
    </source>
</reference>
<keyword evidence="3 9" id="KW-0645">Protease</keyword>
<feature type="chain" id="PRO_5023153046" description="Peptide hydrolase" evidence="9">
    <location>
        <begin position="20"/>
        <end position="397"/>
    </location>
</feature>
<evidence type="ECO:0000256" key="6">
    <source>
        <dbReference type="ARBA" id="ARBA00022801"/>
    </source>
</evidence>
<dbReference type="GO" id="GO:0046872">
    <property type="term" value="F:metal ion binding"/>
    <property type="evidence" value="ECO:0007669"/>
    <property type="project" value="UniProtKB-KW"/>
</dbReference>
<sequence length="397" mass="44932">MARLTTLFFLLALALGVSCTSKYISSLELQLQVRKGLRLISTEEGSDPIWKTEDEILQLKRDHTPFVDVTDVYSTWRKLPGSRSASRLSQADKIICAFKDHDPEPQYQNELAPILANVSIPEMERNLQKLTSFNNRWFMSTSGVEASNWVYSRVQEIVDGFDRPDVTVTLFDHTWPQGSIIARIDGESDGPLTILGSHLDSVNQQDSMRGRAPGADDDGSGVVNVMEVLRSLLAAEFKPETPVEFHWYAAEEAGLRGSTEIATKYKAQGLEVQAFMQMDMTAYFKPGTEEVIALLPDYVDSDLNEYVKTLITEYNRIPWAMEEPCGYSCSDHFSWDMHDYPTVFPFEAVTGDYNPRMHTTDDTAQLRGFSWEHSLEFAKLAVAFVYELSASAEWRSR</sequence>
<keyword evidence="6 9" id="KW-0378">Hydrolase</keyword>
<keyword evidence="4 9" id="KW-0479">Metal-binding</keyword>
<dbReference type="InterPro" id="IPR018247">
    <property type="entry name" value="EF_Hand_1_Ca_BS"/>
</dbReference>
<accession>A0A5C3LA53</accession>
<dbReference type="SUPFAM" id="SSF53187">
    <property type="entry name" value="Zn-dependent exopeptidases"/>
    <property type="match status" value="1"/>
</dbReference>
<evidence type="ECO:0000313" key="12">
    <source>
        <dbReference type="Proteomes" id="UP000307440"/>
    </source>
</evidence>
<dbReference type="EC" id="3.4.-.-" evidence="9"/>
<dbReference type="Gene3D" id="3.40.630.10">
    <property type="entry name" value="Zn peptidases"/>
    <property type="match status" value="1"/>
</dbReference>
<dbReference type="GO" id="GO:0008235">
    <property type="term" value="F:metalloexopeptidase activity"/>
    <property type="evidence" value="ECO:0007669"/>
    <property type="project" value="InterPro"/>
</dbReference>
<organism evidence="11 12">
    <name type="scientific">Coprinopsis marcescibilis</name>
    <name type="common">Agaric fungus</name>
    <name type="synonym">Psathyrella marcescibilis</name>
    <dbReference type="NCBI Taxonomy" id="230819"/>
    <lineage>
        <taxon>Eukaryota</taxon>
        <taxon>Fungi</taxon>
        <taxon>Dikarya</taxon>
        <taxon>Basidiomycota</taxon>
        <taxon>Agaricomycotina</taxon>
        <taxon>Agaricomycetes</taxon>
        <taxon>Agaricomycetidae</taxon>
        <taxon>Agaricales</taxon>
        <taxon>Agaricineae</taxon>
        <taxon>Psathyrellaceae</taxon>
        <taxon>Coprinopsis</taxon>
    </lineage>
</organism>
<dbReference type="GO" id="GO:0006508">
    <property type="term" value="P:proteolysis"/>
    <property type="evidence" value="ECO:0007669"/>
    <property type="project" value="UniProtKB-KW"/>
</dbReference>
<evidence type="ECO:0000256" key="9">
    <source>
        <dbReference type="RuleBase" id="RU361240"/>
    </source>
</evidence>
<keyword evidence="5 9" id="KW-0732">Signal</keyword>
<comment type="cofactor">
    <cofactor evidence="1">
        <name>Zn(2+)</name>
        <dbReference type="ChEBI" id="CHEBI:29105"/>
    </cofactor>
</comment>
<feature type="domain" description="Peptidase M28" evidence="10">
    <location>
        <begin position="180"/>
        <end position="383"/>
    </location>
</feature>
<dbReference type="EMBL" id="ML210148">
    <property type="protein sequence ID" value="TFK29717.1"/>
    <property type="molecule type" value="Genomic_DNA"/>
</dbReference>
<evidence type="ECO:0000256" key="8">
    <source>
        <dbReference type="ARBA" id="ARBA00043962"/>
    </source>
</evidence>
<comment type="similarity">
    <text evidence="8">Belongs to the peptidase M28 family. M28E subfamily.</text>
</comment>
<proteinExistence type="inferred from homology"/>
<dbReference type="Proteomes" id="UP000307440">
    <property type="component" value="Unassembled WGS sequence"/>
</dbReference>
<keyword evidence="2 11" id="KW-0031">Aminopeptidase</keyword>
<dbReference type="Pfam" id="PF04389">
    <property type="entry name" value="Peptidase_M28"/>
    <property type="match status" value="1"/>
</dbReference>
<gene>
    <name evidence="11" type="ORF">FA15DRAFT_581875</name>
</gene>